<evidence type="ECO:0000256" key="1">
    <source>
        <dbReference type="ARBA" id="ARBA00005278"/>
    </source>
</evidence>
<keyword evidence="2 3" id="KW-0472">Membrane</keyword>
<sequence>MENNRVDAKDGMWLSMLTIHEAVDSLQQYLGKPIDLEIKYMTFPHHQDDQMVLIYIRSIVDPLNINMNILDPIREAIAKEQITDEPLKDQPLIQGILASCKPVLMDNKEMADVLFEGNWLILVNQLAQGFYYNAVNWHNREMVPPEREVGLVGPRDAFTEDIDINLSLIRRRIRDNSIRIEEYVIGERSKTKVNVVYMDGLVNEKALGMFRDRIDDFKLDIVLDSTQIGYLISKQVYSPFPMFQLTERPDKAASSMLEGRFVVVVDTSPSVLIFPTTITCLYEASDDYYFSSIAALLFRGIRLLGLSITLFLPSLYVAITTVNQDVFRVQFMLAVTASREGIPYPSYIEVIIMLLLIELINEATVRLPRTIGGTATIVGGLIIGTAAAQAHLISYIMIVITATTAIGSYTAPNYMVGLAWRILSFLIVIMAIPLGLYGVVIGTGFIGLYLCHLHSFGVPYTAPFSTFRYKDLFRDAMTRVSRGMMRIRPSTYSREAAGKKRLEWLEQEDLF</sequence>
<dbReference type="PIRSF" id="PIRSF005690">
    <property type="entry name" value="GerBA"/>
    <property type="match status" value="1"/>
</dbReference>
<accession>A0A6B8RVR4</accession>
<protein>
    <submittedName>
        <fullName evidence="4">Spore germination protein</fullName>
    </submittedName>
</protein>
<dbReference type="GO" id="GO:0016020">
    <property type="term" value="C:membrane"/>
    <property type="evidence" value="ECO:0007669"/>
    <property type="project" value="InterPro"/>
</dbReference>
<dbReference type="AlphaFoldDB" id="A0A6B8RVR4"/>
<dbReference type="EMBL" id="CP034235">
    <property type="protein sequence ID" value="QGQ99533.1"/>
    <property type="molecule type" value="Genomic_DNA"/>
</dbReference>
<dbReference type="PANTHER" id="PTHR22550">
    <property type="entry name" value="SPORE GERMINATION PROTEIN"/>
    <property type="match status" value="1"/>
</dbReference>
<evidence type="ECO:0000313" key="5">
    <source>
        <dbReference type="Proteomes" id="UP000426246"/>
    </source>
</evidence>
<reference evidence="5" key="1">
    <citation type="submission" date="2018-11" db="EMBL/GenBank/DDBJ databases">
        <title>Complete genome sequence of Paenibacillus sp. ML311-T8.</title>
        <authorList>
            <person name="Nam Y.-D."/>
            <person name="Kang J."/>
            <person name="Chung W.-H."/>
            <person name="Park Y.S."/>
        </authorList>
    </citation>
    <scope>NUCLEOTIDE SEQUENCE [LARGE SCALE GENOMIC DNA]</scope>
    <source>
        <strain evidence="5">ML311-T8</strain>
    </source>
</reference>
<keyword evidence="3" id="KW-0812">Transmembrane</keyword>
<feature type="transmembrane region" description="Helical" evidence="3">
    <location>
        <begin position="303"/>
        <end position="322"/>
    </location>
</feature>
<dbReference type="PANTHER" id="PTHR22550:SF5">
    <property type="entry name" value="LEUCINE ZIPPER PROTEIN 4"/>
    <property type="match status" value="1"/>
</dbReference>
<organism evidence="4 5">
    <name type="scientific">Paenibacillus psychroresistens</name>
    <dbReference type="NCBI Taxonomy" id="1778678"/>
    <lineage>
        <taxon>Bacteria</taxon>
        <taxon>Bacillati</taxon>
        <taxon>Bacillota</taxon>
        <taxon>Bacilli</taxon>
        <taxon>Bacillales</taxon>
        <taxon>Paenibacillaceae</taxon>
        <taxon>Paenibacillus</taxon>
    </lineage>
</organism>
<keyword evidence="5" id="KW-1185">Reference proteome</keyword>
<evidence type="ECO:0000313" key="4">
    <source>
        <dbReference type="EMBL" id="QGQ99533.1"/>
    </source>
</evidence>
<dbReference type="InterPro" id="IPR050768">
    <property type="entry name" value="UPF0353/GerABKA_families"/>
</dbReference>
<evidence type="ECO:0000256" key="2">
    <source>
        <dbReference type="ARBA" id="ARBA00023136"/>
    </source>
</evidence>
<dbReference type="InterPro" id="IPR004995">
    <property type="entry name" value="Spore_Ger"/>
</dbReference>
<feature type="transmembrane region" description="Helical" evidence="3">
    <location>
        <begin position="342"/>
        <end position="360"/>
    </location>
</feature>
<comment type="similarity">
    <text evidence="1">Belongs to the GerABKA family.</text>
</comment>
<dbReference type="KEGG" id="ppsc:EHS13_34080"/>
<gene>
    <name evidence="4" type="ORF">EHS13_34080</name>
</gene>
<name>A0A6B8RVR4_9BACL</name>
<feature type="transmembrane region" description="Helical" evidence="3">
    <location>
        <begin position="367"/>
        <end position="386"/>
    </location>
</feature>
<dbReference type="Proteomes" id="UP000426246">
    <property type="component" value="Chromosome"/>
</dbReference>
<keyword evidence="3" id="KW-1133">Transmembrane helix</keyword>
<feature type="transmembrane region" description="Helical" evidence="3">
    <location>
        <begin position="392"/>
        <end position="411"/>
    </location>
</feature>
<dbReference type="Pfam" id="PF03323">
    <property type="entry name" value="GerA"/>
    <property type="match status" value="1"/>
</dbReference>
<evidence type="ECO:0000256" key="3">
    <source>
        <dbReference type="SAM" id="Phobius"/>
    </source>
</evidence>
<proteinExistence type="inferred from homology"/>
<dbReference type="GO" id="GO:0009847">
    <property type="term" value="P:spore germination"/>
    <property type="evidence" value="ECO:0007669"/>
    <property type="project" value="InterPro"/>
</dbReference>
<feature type="transmembrane region" description="Helical" evidence="3">
    <location>
        <begin position="423"/>
        <end position="450"/>
    </location>
</feature>